<protein>
    <recommendedName>
        <fullName evidence="4">F-box domain-containing protein</fullName>
    </recommendedName>
</protein>
<dbReference type="InterPro" id="IPR011011">
    <property type="entry name" value="Znf_FYVE_PHD"/>
</dbReference>
<dbReference type="SMART" id="SM00256">
    <property type="entry name" value="FBOX"/>
    <property type="match status" value="1"/>
</dbReference>
<dbReference type="InterPro" id="IPR019786">
    <property type="entry name" value="Zinc_finger_PHD-type_CS"/>
</dbReference>
<sequence>MSRPDSCASCDRMIFRHTVTCGGPCGQAFHLTCTSLKPETDPATFDELTWLCDGCRLFQQLPPEVWTEIFEQLDVPDLLKIRLTSRAWKQLVDESPTLRGRLSVRIEDDHRLNYDPVLPPASKVSITVVEIEEVSSWWPTFGAKLVSVELNECLISLATLLEMLRQAPLLKELALYGVIRADYDVRDMAGANFRLDNLEKLALRECDEWKFLPTLVKMFAKMCPRLKFLSVRENSNRKALIRLVRAVQGTLRGIKFDATVKVLEALTKLDKLQLKHVTILSVIKFNLDAFVKFFTAQPSIEYLCICPEAIQLLSEQAFAQLKLVSLKVELLNDFNLNLGTMPTLKHLEITAMGFNQPALTFDDRTQTPSLLEFRLFGTQLVGNSLANFLAACPHLKLLRLAYIHASSSHGFGSLAQPFNAVKTLKLEETELPRPLLLNLLRLCRNVDSLELLSVPEVQCDVVRGIMKRFPALKRLTLDCEEPNAAAKCIIKYHGPDLRRLDLKERTRGSVSAGTKARLLEHFAPWCRVRFRWSEPEVYGQDLMKF</sequence>
<evidence type="ECO:0000256" key="2">
    <source>
        <dbReference type="ARBA" id="ARBA00022771"/>
    </source>
</evidence>
<name>A0A1Q3EV98_CULTA</name>
<organism evidence="5">
    <name type="scientific">Culex tarsalis</name>
    <name type="common">Encephalitis mosquito</name>
    <dbReference type="NCBI Taxonomy" id="7177"/>
    <lineage>
        <taxon>Eukaryota</taxon>
        <taxon>Metazoa</taxon>
        <taxon>Ecdysozoa</taxon>
        <taxon>Arthropoda</taxon>
        <taxon>Hexapoda</taxon>
        <taxon>Insecta</taxon>
        <taxon>Pterygota</taxon>
        <taxon>Neoptera</taxon>
        <taxon>Endopterygota</taxon>
        <taxon>Diptera</taxon>
        <taxon>Nematocera</taxon>
        <taxon>Culicoidea</taxon>
        <taxon>Culicidae</taxon>
        <taxon>Culicinae</taxon>
        <taxon>Culicini</taxon>
        <taxon>Culex</taxon>
        <taxon>Culex</taxon>
    </lineage>
</organism>
<dbReference type="PROSITE" id="PS01359">
    <property type="entry name" value="ZF_PHD_1"/>
    <property type="match status" value="1"/>
</dbReference>
<dbReference type="PROSITE" id="PS50181">
    <property type="entry name" value="FBOX"/>
    <property type="match status" value="1"/>
</dbReference>
<dbReference type="Gene3D" id="1.20.1280.50">
    <property type="match status" value="1"/>
</dbReference>
<dbReference type="AlphaFoldDB" id="A0A1Q3EV98"/>
<dbReference type="CDD" id="cd15489">
    <property type="entry name" value="PHD_SF"/>
    <property type="match status" value="1"/>
</dbReference>
<dbReference type="SUPFAM" id="SSF52047">
    <property type="entry name" value="RNI-like"/>
    <property type="match status" value="1"/>
</dbReference>
<keyword evidence="2" id="KW-0863">Zinc-finger</keyword>
<dbReference type="GO" id="GO:0008270">
    <property type="term" value="F:zinc ion binding"/>
    <property type="evidence" value="ECO:0007669"/>
    <property type="project" value="UniProtKB-KW"/>
</dbReference>
<dbReference type="PANTHER" id="PTHR38926">
    <property type="entry name" value="F-BOX DOMAIN CONTAINING PROTEIN, EXPRESSED"/>
    <property type="match status" value="1"/>
</dbReference>
<dbReference type="InterPro" id="IPR001810">
    <property type="entry name" value="F-box_dom"/>
</dbReference>
<dbReference type="InterPro" id="IPR036047">
    <property type="entry name" value="F-box-like_dom_sf"/>
</dbReference>
<dbReference type="EMBL" id="GFDL01015810">
    <property type="protein sequence ID" value="JAV19235.1"/>
    <property type="molecule type" value="Transcribed_RNA"/>
</dbReference>
<feature type="domain" description="F-box" evidence="4">
    <location>
        <begin position="55"/>
        <end position="101"/>
    </location>
</feature>
<dbReference type="PANTHER" id="PTHR38926:SF5">
    <property type="entry name" value="F-BOX AND LEUCINE-RICH REPEAT PROTEIN 6"/>
    <property type="match status" value="1"/>
</dbReference>
<keyword evidence="1" id="KW-0479">Metal-binding</keyword>
<dbReference type="Gene3D" id="3.80.10.10">
    <property type="entry name" value="Ribonuclease Inhibitor"/>
    <property type="match status" value="1"/>
</dbReference>
<evidence type="ECO:0000259" key="4">
    <source>
        <dbReference type="PROSITE" id="PS50181"/>
    </source>
</evidence>
<keyword evidence="3" id="KW-0862">Zinc</keyword>
<reference evidence="5" key="1">
    <citation type="submission" date="2017-01" db="EMBL/GenBank/DDBJ databases">
        <title>A deep insight into the sialotranscriptome of adult male and female Cluex tarsalis mosquitoes.</title>
        <authorList>
            <person name="Ribeiro J.M."/>
            <person name="Moreira F."/>
            <person name="Bernard K.A."/>
            <person name="Calvo E."/>
        </authorList>
    </citation>
    <scope>NUCLEOTIDE SEQUENCE</scope>
    <source>
        <strain evidence="5">Kern County</strain>
        <tissue evidence="5">Salivary glands</tissue>
    </source>
</reference>
<evidence type="ECO:0000256" key="3">
    <source>
        <dbReference type="ARBA" id="ARBA00022833"/>
    </source>
</evidence>
<evidence type="ECO:0000313" key="5">
    <source>
        <dbReference type="EMBL" id="JAV19235.1"/>
    </source>
</evidence>
<evidence type="ECO:0000256" key="1">
    <source>
        <dbReference type="ARBA" id="ARBA00022723"/>
    </source>
</evidence>
<dbReference type="SUPFAM" id="SSF57903">
    <property type="entry name" value="FYVE/PHD zinc finger"/>
    <property type="match status" value="1"/>
</dbReference>
<proteinExistence type="predicted"/>
<accession>A0A1Q3EV98</accession>
<dbReference type="Pfam" id="PF00646">
    <property type="entry name" value="F-box"/>
    <property type="match status" value="1"/>
</dbReference>
<dbReference type="SUPFAM" id="SSF81383">
    <property type="entry name" value="F-box domain"/>
    <property type="match status" value="1"/>
</dbReference>
<dbReference type="InterPro" id="IPR032675">
    <property type="entry name" value="LRR_dom_sf"/>
</dbReference>